<comment type="caution">
    <text evidence="2">The sequence shown here is derived from an EMBL/GenBank/DDBJ whole genome shotgun (WGS) entry which is preliminary data.</text>
</comment>
<keyword evidence="3" id="KW-1185">Reference proteome</keyword>
<protein>
    <submittedName>
        <fullName evidence="2">Uncharacterized protein</fullName>
    </submittedName>
</protein>
<evidence type="ECO:0000313" key="2">
    <source>
        <dbReference type="EMBL" id="MFD0854748.1"/>
    </source>
</evidence>
<name>A0ABW3CLY3_9ACTN</name>
<gene>
    <name evidence="2" type="ORF">ACFQ07_21090</name>
</gene>
<dbReference type="EMBL" id="JBHTIR010003149">
    <property type="protein sequence ID" value="MFD0854748.1"/>
    <property type="molecule type" value="Genomic_DNA"/>
</dbReference>
<sequence length="145" mass="15803">MALQQHHHPFLRNDHILRGENSPPAGFPRHTGILRWPTSTTGAGQAPDRRRRSDPSTRSSEPGATSLGFNGRPLPPDRPLHFRDLEGVLVAAAYAPLWLWGRCSASLAHAAIQPKPTAPAPHHPERGELPRGLLGHIAVNTEAWG</sequence>
<feature type="compositionally biased region" description="Basic residues" evidence="1">
    <location>
        <begin position="1"/>
        <end position="10"/>
    </location>
</feature>
<proteinExistence type="predicted"/>
<organism evidence="2 3">
    <name type="scientific">Actinomadura adrarensis</name>
    <dbReference type="NCBI Taxonomy" id="1819600"/>
    <lineage>
        <taxon>Bacteria</taxon>
        <taxon>Bacillati</taxon>
        <taxon>Actinomycetota</taxon>
        <taxon>Actinomycetes</taxon>
        <taxon>Streptosporangiales</taxon>
        <taxon>Thermomonosporaceae</taxon>
        <taxon>Actinomadura</taxon>
    </lineage>
</organism>
<reference evidence="3" key="1">
    <citation type="journal article" date="2019" name="Int. J. Syst. Evol. Microbiol.">
        <title>The Global Catalogue of Microorganisms (GCM) 10K type strain sequencing project: providing services to taxonomists for standard genome sequencing and annotation.</title>
        <authorList>
            <consortium name="The Broad Institute Genomics Platform"/>
            <consortium name="The Broad Institute Genome Sequencing Center for Infectious Disease"/>
            <person name="Wu L."/>
            <person name="Ma J."/>
        </authorList>
    </citation>
    <scope>NUCLEOTIDE SEQUENCE [LARGE SCALE GENOMIC DNA]</scope>
    <source>
        <strain evidence="3">JCM 31696</strain>
    </source>
</reference>
<accession>A0ABW3CLY3</accession>
<feature type="region of interest" description="Disordered" evidence="1">
    <location>
        <begin position="1"/>
        <end position="81"/>
    </location>
</feature>
<dbReference type="Proteomes" id="UP001597083">
    <property type="component" value="Unassembled WGS sequence"/>
</dbReference>
<evidence type="ECO:0000313" key="3">
    <source>
        <dbReference type="Proteomes" id="UP001597083"/>
    </source>
</evidence>
<evidence type="ECO:0000256" key="1">
    <source>
        <dbReference type="SAM" id="MobiDB-lite"/>
    </source>
</evidence>